<dbReference type="EMBL" id="LS974620">
    <property type="protein sequence ID" value="CAG7906036.1"/>
    <property type="molecule type" value="Genomic_DNA"/>
</dbReference>
<dbReference type="AlphaFoldDB" id="A0A8D9HYM9"/>
<keyword evidence="2" id="KW-0378">Hydrolase</keyword>
<evidence type="ECO:0000256" key="1">
    <source>
        <dbReference type="ARBA" id="ARBA00022670"/>
    </source>
</evidence>
<name>A0A8D9HYM9_BRACM</name>
<dbReference type="Pfam" id="PF02902">
    <property type="entry name" value="Peptidase_C48"/>
    <property type="match status" value="1"/>
</dbReference>
<evidence type="ECO:0000259" key="3">
    <source>
        <dbReference type="Pfam" id="PF02902"/>
    </source>
</evidence>
<protein>
    <recommendedName>
        <fullName evidence="3">Ubiquitin-like protease family profile domain-containing protein</fullName>
    </recommendedName>
</protein>
<reference evidence="4 5" key="1">
    <citation type="submission" date="2021-07" db="EMBL/GenBank/DDBJ databases">
        <authorList>
            <consortium name="Genoscope - CEA"/>
            <person name="William W."/>
        </authorList>
    </citation>
    <scope>NUCLEOTIDE SEQUENCE [LARGE SCALE GENOMIC DNA]</scope>
</reference>
<proteinExistence type="predicted"/>
<feature type="domain" description="Ubiquitin-like protease family profile" evidence="3">
    <location>
        <begin position="53"/>
        <end position="140"/>
    </location>
</feature>
<dbReference type="GO" id="GO:0006508">
    <property type="term" value="P:proteolysis"/>
    <property type="evidence" value="ECO:0007669"/>
    <property type="project" value="UniProtKB-KW"/>
</dbReference>
<dbReference type="GO" id="GO:0008234">
    <property type="term" value="F:cysteine-type peptidase activity"/>
    <property type="evidence" value="ECO:0007669"/>
    <property type="project" value="InterPro"/>
</dbReference>
<evidence type="ECO:0000256" key="2">
    <source>
        <dbReference type="ARBA" id="ARBA00022801"/>
    </source>
</evidence>
<evidence type="ECO:0000313" key="4">
    <source>
        <dbReference type="EMBL" id="CAG7906036.1"/>
    </source>
</evidence>
<evidence type="ECO:0000313" key="5">
    <source>
        <dbReference type="Proteomes" id="UP000694005"/>
    </source>
</evidence>
<gene>
    <name evidence="4" type="ORF">BRAPAZ1V2_A04P09370.2</name>
</gene>
<keyword evidence="1" id="KW-0645">Protease</keyword>
<dbReference type="Gramene" id="A04p09370.2_BraZ1">
    <property type="protein sequence ID" value="A04p09370.2_BraZ1.CDS"/>
    <property type="gene ID" value="A04g09370.2_BraZ1"/>
</dbReference>
<organism evidence="4 5">
    <name type="scientific">Brassica campestris</name>
    <name type="common">Field mustard</name>
    <dbReference type="NCBI Taxonomy" id="3711"/>
    <lineage>
        <taxon>Eukaryota</taxon>
        <taxon>Viridiplantae</taxon>
        <taxon>Streptophyta</taxon>
        <taxon>Embryophyta</taxon>
        <taxon>Tracheophyta</taxon>
        <taxon>Spermatophyta</taxon>
        <taxon>Magnoliopsida</taxon>
        <taxon>eudicotyledons</taxon>
        <taxon>Gunneridae</taxon>
        <taxon>Pentapetalae</taxon>
        <taxon>rosids</taxon>
        <taxon>malvids</taxon>
        <taxon>Brassicales</taxon>
        <taxon>Brassicaceae</taxon>
        <taxon>Brassiceae</taxon>
        <taxon>Brassica</taxon>
    </lineage>
</organism>
<dbReference type="InterPro" id="IPR003653">
    <property type="entry name" value="Peptidase_C48_C"/>
</dbReference>
<dbReference type="Proteomes" id="UP000694005">
    <property type="component" value="Chromosome A04"/>
</dbReference>
<accession>A0A8D9HYM9</accession>
<sequence length="145" mass="16349">MDVLIQYISLDRSRKMTLTSTPKIAFYDTNFPRSLMHHYGKLTKTAVKDRARFKKDINPITIVVPHILNYTMGQQSNNGRKPFVITRPKEIPQNNNLTESAIMTVLLIQAHALNGIDGSQEVKEAHLAAAAKHLAVLIYRDINPA</sequence>